<protein>
    <submittedName>
        <fullName evidence="1">Uncharacterized protein</fullName>
    </submittedName>
</protein>
<name>E1YI03_9BACT</name>
<proteinExistence type="predicted"/>
<gene>
    <name evidence="1" type="ORF">N47_D30810</name>
</gene>
<dbReference type="EMBL" id="FR695874">
    <property type="protein sequence ID" value="CBX30272.1"/>
    <property type="molecule type" value="Genomic_DNA"/>
</dbReference>
<reference evidence="1" key="1">
    <citation type="journal article" date="2011" name="Environ. Microbiol.">
        <title>Genomic insights into the metabolic potential of the polycyclic aromatic hydrocarbon degrading sulfate-reducing Deltaproteobacterium N47.</title>
        <authorList>
            <person name="Bergmann F."/>
            <person name="Selesi D."/>
            <person name="Weinmaier T."/>
            <person name="Tischler P."/>
            <person name="Rattei T."/>
            <person name="Meckenstock R.U."/>
        </authorList>
    </citation>
    <scope>NUCLEOTIDE SEQUENCE</scope>
</reference>
<organism evidence="1">
    <name type="scientific">uncultured Desulfobacterium sp</name>
    <dbReference type="NCBI Taxonomy" id="201089"/>
    <lineage>
        <taxon>Bacteria</taxon>
        <taxon>Pseudomonadati</taxon>
        <taxon>Thermodesulfobacteriota</taxon>
        <taxon>Desulfobacteria</taxon>
        <taxon>Desulfobacterales</taxon>
        <taxon>Desulfobacteriaceae</taxon>
        <taxon>Desulfobacterium</taxon>
        <taxon>environmental samples</taxon>
    </lineage>
</organism>
<evidence type="ECO:0000313" key="1">
    <source>
        <dbReference type="EMBL" id="CBX30272.1"/>
    </source>
</evidence>
<dbReference type="AlphaFoldDB" id="E1YI03"/>
<sequence>MQDLSLSYHRYSFLGCEFLLWLWFCTSNPDSYNLFDNKNELIEIGNKIVLERNMNNSLEKITIKGEEAGLEEAMLSLKKGSIVKELNLLYKKEDKEWSFTLTGESLSFSNLKTPDIGFIESKKDVEGFVVEKMYLYNSIYSLIDNLYKNYILLRISDKWINITTNIKTWINS</sequence>
<accession>E1YI03</accession>